<dbReference type="EMBL" id="MHRQ01000006">
    <property type="protein sequence ID" value="OHA27331.1"/>
    <property type="molecule type" value="Genomic_DNA"/>
</dbReference>
<organism evidence="1 2">
    <name type="scientific">Candidatus Taylorbacteria bacterium RIFCSPHIGHO2_02_FULL_46_13</name>
    <dbReference type="NCBI Taxonomy" id="1802312"/>
    <lineage>
        <taxon>Bacteria</taxon>
        <taxon>Candidatus Tayloriibacteriota</taxon>
    </lineage>
</organism>
<dbReference type="STRING" id="1802312.A3C06_00575"/>
<comment type="caution">
    <text evidence="1">The sequence shown here is derived from an EMBL/GenBank/DDBJ whole genome shotgun (WGS) entry which is preliminary data.</text>
</comment>
<accession>A0A1G2MWM2</accession>
<evidence type="ECO:0000313" key="2">
    <source>
        <dbReference type="Proteomes" id="UP000177565"/>
    </source>
</evidence>
<dbReference type="Pfam" id="PF09136">
    <property type="entry name" value="Glucodextran_B"/>
    <property type="match status" value="1"/>
</dbReference>
<gene>
    <name evidence="1" type="ORF">A3C06_00575</name>
</gene>
<dbReference type="AlphaFoldDB" id="A0A1G2MWM2"/>
<dbReference type="Gene3D" id="2.60.40.10">
    <property type="entry name" value="Immunoglobulins"/>
    <property type="match status" value="1"/>
</dbReference>
<protein>
    <submittedName>
        <fullName evidence="1">Uncharacterized protein</fullName>
    </submittedName>
</protein>
<dbReference type="Proteomes" id="UP000177565">
    <property type="component" value="Unassembled WGS sequence"/>
</dbReference>
<sequence>MATPDTRALVKITLIIFALVGLSAYAYVQTRAILTGPTLLILSPANGASVASTSPQITLRGEAHNISFITINGLQMFVDEQGKFARTLLLANGYNIITIEAQDKFNHSVKKELQLIVK</sequence>
<name>A0A1G2MWM2_9BACT</name>
<evidence type="ECO:0000313" key="1">
    <source>
        <dbReference type="EMBL" id="OHA27331.1"/>
    </source>
</evidence>
<proteinExistence type="predicted"/>
<reference evidence="1 2" key="1">
    <citation type="journal article" date="2016" name="Nat. Commun.">
        <title>Thousands of microbial genomes shed light on interconnected biogeochemical processes in an aquifer system.</title>
        <authorList>
            <person name="Anantharaman K."/>
            <person name="Brown C.T."/>
            <person name="Hug L.A."/>
            <person name="Sharon I."/>
            <person name="Castelle C.J."/>
            <person name="Probst A.J."/>
            <person name="Thomas B.C."/>
            <person name="Singh A."/>
            <person name="Wilkins M.J."/>
            <person name="Karaoz U."/>
            <person name="Brodie E.L."/>
            <person name="Williams K.H."/>
            <person name="Hubbard S.S."/>
            <person name="Banfield J.F."/>
        </authorList>
    </citation>
    <scope>NUCLEOTIDE SEQUENCE [LARGE SCALE GENOMIC DNA]</scope>
</reference>
<dbReference type="InterPro" id="IPR013783">
    <property type="entry name" value="Ig-like_fold"/>
</dbReference>